<dbReference type="EMBL" id="CAEZYJ010000011">
    <property type="protein sequence ID" value="CAB4712418.1"/>
    <property type="molecule type" value="Genomic_DNA"/>
</dbReference>
<evidence type="ECO:0000313" key="7">
    <source>
        <dbReference type="EMBL" id="CAB4680670.1"/>
    </source>
</evidence>
<dbReference type="EMBL" id="CAEZUJ010000005">
    <property type="protein sequence ID" value="CAB4591920.1"/>
    <property type="molecule type" value="Genomic_DNA"/>
</dbReference>
<dbReference type="Pfam" id="PF00753">
    <property type="entry name" value="Lactamase_B"/>
    <property type="match status" value="1"/>
</dbReference>
<dbReference type="EMBL" id="CAFBPY010000115">
    <property type="protein sequence ID" value="CAB5038641.1"/>
    <property type="molecule type" value="Genomic_DNA"/>
</dbReference>
<keyword evidence="2" id="KW-0479">Metal-binding</keyword>
<comment type="cofactor">
    <cofactor evidence="1">
        <name>Zn(2+)</name>
        <dbReference type="ChEBI" id="CHEBI:29105"/>
    </cofactor>
</comment>
<dbReference type="InterPro" id="IPR001279">
    <property type="entry name" value="Metallo-B-lactamas"/>
</dbReference>
<dbReference type="SMART" id="SM00849">
    <property type="entry name" value="Lactamase_B"/>
    <property type="match status" value="1"/>
</dbReference>
<feature type="domain" description="Metallo-beta-lactamase" evidence="5">
    <location>
        <begin position="12"/>
        <end position="199"/>
    </location>
</feature>
<name>A0A6J6N249_9ZZZZ</name>
<evidence type="ECO:0000259" key="5">
    <source>
        <dbReference type="SMART" id="SM00849"/>
    </source>
</evidence>
<evidence type="ECO:0000256" key="1">
    <source>
        <dbReference type="ARBA" id="ARBA00001947"/>
    </source>
</evidence>
<dbReference type="PANTHER" id="PTHR46233">
    <property type="entry name" value="HYDROXYACYLGLUTATHIONE HYDROLASE GLOC"/>
    <property type="match status" value="1"/>
</dbReference>
<dbReference type="EMBL" id="CAEZXH010000022">
    <property type="protein sequence ID" value="CAB4680670.1"/>
    <property type="molecule type" value="Genomic_DNA"/>
</dbReference>
<dbReference type="InterPro" id="IPR036866">
    <property type="entry name" value="RibonucZ/Hydroxyglut_hydro"/>
</dbReference>
<organism evidence="7">
    <name type="scientific">freshwater metagenome</name>
    <dbReference type="NCBI Taxonomy" id="449393"/>
    <lineage>
        <taxon>unclassified sequences</taxon>
        <taxon>metagenomes</taxon>
        <taxon>ecological metagenomes</taxon>
    </lineage>
</organism>
<evidence type="ECO:0000256" key="3">
    <source>
        <dbReference type="ARBA" id="ARBA00022801"/>
    </source>
</evidence>
<dbReference type="EMBL" id="CAEZZS010000080">
    <property type="protein sequence ID" value="CAB4785096.1"/>
    <property type="molecule type" value="Genomic_DNA"/>
</dbReference>
<keyword evidence="3" id="KW-0378">Hydrolase</keyword>
<dbReference type="SUPFAM" id="SSF56281">
    <property type="entry name" value="Metallo-hydrolase/oxidoreductase"/>
    <property type="match status" value="1"/>
</dbReference>
<accession>A0A6J6N249</accession>
<evidence type="ECO:0000313" key="11">
    <source>
        <dbReference type="EMBL" id="CAB5038641.1"/>
    </source>
</evidence>
<evidence type="ECO:0000313" key="6">
    <source>
        <dbReference type="EMBL" id="CAB4591920.1"/>
    </source>
</evidence>
<evidence type="ECO:0000256" key="2">
    <source>
        <dbReference type="ARBA" id="ARBA00022723"/>
    </source>
</evidence>
<dbReference type="CDD" id="cd06262">
    <property type="entry name" value="metallo-hydrolase-like_MBL-fold"/>
    <property type="match status" value="1"/>
</dbReference>
<protein>
    <submittedName>
        <fullName evidence="7">Unannotated protein</fullName>
    </submittedName>
</protein>
<gene>
    <name evidence="6" type="ORF">UFOPK1811_00219</name>
    <name evidence="7" type="ORF">UFOPK2360_00521</name>
    <name evidence="8" type="ORF">UFOPK2659_00176</name>
    <name evidence="9" type="ORF">UFOPK2922_01289</name>
    <name evidence="10" type="ORF">UFOPK3306_00966</name>
    <name evidence="11" type="ORF">UFOPK4209_00769</name>
</gene>
<keyword evidence="4" id="KW-0862">Zinc</keyword>
<dbReference type="AlphaFoldDB" id="A0A6J6N249"/>
<dbReference type="GO" id="GO:0046872">
    <property type="term" value="F:metal ion binding"/>
    <property type="evidence" value="ECO:0007669"/>
    <property type="project" value="UniProtKB-KW"/>
</dbReference>
<dbReference type="GO" id="GO:0016787">
    <property type="term" value="F:hydrolase activity"/>
    <property type="evidence" value="ECO:0007669"/>
    <property type="project" value="UniProtKB-KW"/>
</dbReference>
<evidence type="ECO:0000313" key="9">
    <source>
        <dbReference type="EMBL" id="CAB4785096.1"/>
    </source>
</evidence>
<reference evidence="7" key="1">
    <citation type="submission" date="2020-05" db="EMBL/GenBank/DDBJ databases">
        <authorList>
            <person name="Chiriac C."/>
            <person name="Salcher M."/>
            <person name="Ghai R."/>
            <person name="Kavagutti S V."/>
        </authorList>
    </citation>
    <scope>NUCLEOTIDE SEQUENCE</scope>
</reference>
<dbReference type="PANTHER" id="PTHR46233:SF3">
    <property type="entry name" value="HYDROXYACYLGLUTATHIONE HYDROLASE GLOC"/>
    <property type="match status" value="1"/>
</dbReference>
<evidence type="ECO:0000313" key="8">
    <source>
        <dbReference type="EMBL" id="CAB4712418.1"/>
    </source>
</evidence>
<evidence type="ECO:0000256" key="4">
    <source>
        <dbReference type="ARBA" id="ARBA00022833"/>
    </source>
</evidence>
<dbReference type="EMBL" id="CAFBLI010000076">
    <property type="protein sequence ID" value="CAB4871504.1"/>
    <property type="molecule type" value="Genomic_DNA"/>
</dbReference>
<dbReference type="Gene3D" id="3.60.15.10">
    <property type="entry name" value="Ribonuclease Z/Hydroxyacylglutathione hydrolase-like"/>
    <property type="match status" value="1"/>
</dbReference>
<dbReference type="InterPro" id="IPR051453">
    <property type="entry name" value="MBL_Glyoxalase_II"/>
</dbReference>
<sequence length="223" mass="23749">MLVSVVVAKAFATNAWIIATGKGNEALIVDPGIGDPDLSGAILERAAKHNLKPVAVLLTHGHLDHTFSLAPLCAKAGVPAMIHSADRVLLEHPEYALSRESKSLTQGQQFVEPEEVIELTDGSEIEIAGLNLRFVHAPGHTAGSILCHINKEILISGDVLFAGSIGRTDLPTGSHAQMEETLMHKIWPLADELRVLPGHGEETTIGAERAHNPYLKAAAIGKL</sequence>
<proteinExistence type="predicted"/>
<evidence type="ECO:0000313" key="10">
    <source>
        <dbReference type="EMBL" id="CAB4871504.1"/>
    </source>
</evidence>